<dbReference type="RefSeq" id="XP_066831456.1">
    <property type="nucleotide sequence ID" value="XM_066974748.1"/>
</dbReference>
<evidence type="ECO:0000256" key="2">
    <source>
        <dbReference type="ARBA" id="ARBA00023186"/>
    </source>
</evidence>
<proteinExistence type="inferred from homology"/>
<keyword evidence="2" id="KW-0143">Chaperone</keyword>
<dbReference type="GeneID" id="92209714"/>
<dbReference type="Gene3D" id="1.20.1280.20">
    <property type="entry name" value="HscB, C-terminal domain"/>
    <property type="match status" value="1"/>
</dbReference>
<sequence length="218" mass="25543">MLTHFIHSRATAQAFKHLIRCLATNNSSQSYFKLFPTSFPHGGPPRDPFSIDERNLRREYRLLQSANHPDVSQDTLKSSNINQAFTHLKNPYLRLAHVIQLLHGVDVTDDAVSKSMIHKYQVESMENSMRYKELLMQVMEAHEQLELAESEHELEGLGVENNERIEEEEHKVERELQRPVEDIDWDELIMDAIRLKYWVNIQNGIRDWEPGKPVHLTH</sequence>
<dbReference type="SUPFAM" id="SSF46565">
    <property type="entry name" value="Chaperone J-domain"/>
    <property type="match status" value="1"/>
</dbReference>
<dbReference type="PANTHER" id="PTHR14021:SF15">
    <property type="entry name" value="IRON-SULFUR CLUSTER CO-CHAPERONE PROTEIN HSCB"/>
    <property type="match status" value="1"/>
</dbReference>
<evidence type="ECO:0000259" key="3">
    <source>
        <dbReference type="Pfam" id="PF07743"/>
    </source>
</evidence>
<accession>A0ABP0ZQV0</accession>
<dbReference type="InterPro" id="IPR036869">
    <property type="entry name" value="J_dom_sf"/>
</dbReference>
<organism evidence="4 5">
    <name type="scientific">Lodderomyces beijingensis</name>
    <dbReference type="NCBI Taxonomy" id="1775926"/>
    <lineage>
        <taxon>Eukaryota</taxon>
        <taxon>Fungi</taxon>
        <taxon>Dikarya</taxon>
        <taxon>Ascomycota</taxon>
        <taxon>Saccharomycotina</taxon>
        <taxon>Pichiomycetes</taxon>
        <taxon>Debaryomycetaceae</taxon>
        <taxon>Candida/Lodderomyces clade</taxon>
        <taxon>Lodderomyces</taxon>
    </lineage>
</organism>
<dbReference type="EMBL" id="OZ022409">
    <property type="protein sequence ID" value="CAK9440418.1"/>
    <property type="molecule type" value="Genomic_DNA"/>
</dbReference>
<evidence type="ECO:0000313" key="4">
    <source>
        <dbReference type="EMBL" id="CAK9440418.1"/>
    </source>
</evidence>
<dbReference type="InterPro" id="IPR009073">
    <property type="entry name" value="HscB_oligo_C"/>
</dbReference>
<dbReference type="NCBIfam" id="TIGR00714">
    <property type="entry name" value="hscB"/>
    <property type="match status" value="1"/>
</dbReference>
<dbReference type="Pfam" id="PF07743">
    <property type="entry name" value="HSCB_C"/>
    <property type="match status" value="1"/>
</dbReference>
<gene>
    <name evidence="4" type="ORF">LODBEIA_P45180</name>
</gene>
<protein>
    <recommendedName>
        <fullName evidence="3">Co-chaperone HscB C-terminal oligomerisation domain-containing protein</fullName>
    </recommendedName>
</protein>
<comment type="similarity">
    <text evidence="1">Belongs to the HscB family.</text>
</comment>
<dbReference type="InterPro" id="IPR004640">
    <property type="entry name" value="HscB"/>
</dbReference>
<evidence type="ECO:0000313" key="5">
    <source>
        <dbReference type="Proteomes" id="UP001497383"/>
    </source>
</evidence>
<dbReference type="InterPro" id="IPR036386">
    <property type="entry name" value="HscB_C_sf"/>
</dbReference>
<evidence type="ECO:0000256" key="1">
    <source>
        <dbReference type="ARBA" id="ARBA00010476"/>
    </source>
</evidence>
<reference evidence="4 5" key="1">
    <citation type="submission" date="2024-03" db="EMBL/GenBank/DDBJ databases">
        <authorList>
            <person name="Brejova B."/>
        </authorList>
    </citation>
    <scope>NUCLEOTIDE SEQUENCE [LARGE SCALE GENOMIC DNA]</scope>
    <source>
        <strain evidence="4 5">CBS 14171</strain>
    </source>
</reference>
<dbReference type="Proteomes" id="UP001497383">
    <property type="component" value="Chromosome 5"/>
</dbReference>
<keyword evidence="5" id="KW-1185">Reference proteome</keyword>
<dbReference type="PANTHER" id="PTHR14021">
    <property type="entry name" value="IRON-SULFUR CLUSTER CO-CHAPERONE PROTEIN HSCB"/>
    <property type="match status" value="1"/>
</dbReference>
<feature type="domain" description="Co-chaperone HscB C-terminal oligomerisation" evidence="3">
    <location>
        <begin position="131"/>
        <end position="205"/>
    </location>
</feature>
<dbReference type="SUPFAM" id="SSF47144">
    <property type="entry name" value="HSC20 (HSCB), C-terminal oligomerisation domain"/>
    <property type="match status" value="1"/>
</dbReference>
<dbReference type="Gene3D" id="1.10.287.110">
    <property type="entry name" value="DnaJ domain"/>
    <property type="match status" value="1"/>
</dbReference>
<name>A0ABP0ZQV0_9ASCO</name>